<dbReference type="Proteomes" id="UP001059272">
    <property type="component" value="Chromosome"/>
</dbReference>
<evidence type="ECO:0000313" key="1">
    <source>
        <dbReference type="EMBL" id="UVO09159.1"/>
    </source>
</evidence>
<sequence length="150" mass="17248">MFNRNALILFLKNQSGTVLLDVVYPRFSVQRYTAEDFTSVESEQRIGISRAPKTATDNGLLFWICAELAEGLCNPEHYLLNAYFKRIDEATFNTQVKNYCGVLRPPPALPLSNQLFLGALLMYEPDTDMLVSIFAEYEQEYLHFFWESTA</sequence>
<accession>A0AAE9T3B5</accession>
<reference evidence="1" key="1">
    <citation type="submission" date="2021-12" db="EMBL/GenBank/DDBJ databases">
        <title>Genome sequence of novel Pectobacterium sp. causing blackleg.</title>
        <authorList>
            <person name="Wang J."/>
        </authorList>
    </citation>
    <scope>NUCLEOTIDE SEQUENCE</scope>
    <source>
        <strain evidence="1">BY21311</strain>
    </source>
</reference>
<organism evidence="1 2">
    <name type="scientific">Pectobacterium polonicum</name>
    <dbReference type="NCBI Taxonomy" id="2485124"/>
    <lineage>
        <taxon>Bacteria</taxon>
        <taxon>Pseudomonadati</taxon>
        <taxon>Pseudomonadota</taxon>
        <taxon>Gammaproteobacteria</taxon>
        <taxon>Enterobacterales</taxon>
        <taxon>Pectobacteriaceae</taxon>
        <taxon>Pectobacterium</taxon>
    </lineage>
</organism>
<gene>
    <name evidence="1" type="ORF">LW347_04030</name>
</gene>
<dbReference type="EMBL" id="CP090065">
    <property type="protein sequence ID" value="UVO09159.1"/>
    <property type="molecule type" value="Genomic_DNA"/>
</dbReference>
<dbReference type="RefSeq" id="WP_258884241.1">
    <property type="nucleotide sequence ID" value="NZ_CP090065.1"/>
</dbReference>
<name>A0AAE9T3B5_9GAMM</name>
<dbReference type="AlphaFoldDB" id="A0AAE9T3B5"/>
<proteinExistence type="predicted"/>
<evidence type="ECO:0000313" key="2">
    <source>
        <dbReference type="Proteomes" id="UP001059272"/>
    </source>
</evidence>
<protein>
    <submittedName>
        <fullName evidence="1">Uncharacterized protein</fullName>
    </submittedName>
</protein>
<dbReference type="KEGG" id="ppoo:LW347_04030"/>